<proteinExistence type="predicted"/>
<organism evidence="1 2">
    <name type="scientific">Coniosporium uncinatum</name>
    <dbReference type="NCBI Taxonomy" id="93489"/>
    <lineage>
        <taxon>Eukaryota</taxon>
        <taxon>Fungi</taxon>
        <taxon>Dikarya</taxon>
        <taxon>Ascomycota</taxon>
        <taxon>Pezizomycotina</taxon>
        <taxon>Dothideomycetes</taxon>
        <taxon>Dothideomycetes incertae sedis</taxon>
        <taxon>Coniosporium</taxon>
    </lineage>
</organism>
<comment type="caution">
    <text evidence="1">The sequence shown here is derived from an EMBL/GenBank/DDBJ whole genome shotgun (WGS) entry which is preliminary data.</text>
</comment>
<evidence type="ECO:0000313" key="1">
    <source>
        <dbReference type="EMBL" id="KAK3079397.1"/>
    </source>
</evidence>
<sequence>MALRKKLAGSGYIFLNVIRALNIIALLAVVIASIIMLVKTVQISKFFFFDGCSHVITAISSLFLIISECNIFNTYFARNWPLLAHDHGFVFLGLAMVVVGLNMLGNLNKEATGQESLGLPMWRILIASGILSLVIGTFNIAASYIFRDTSRGITARRVRSHGAVADQVLPSQQPPELRINTNPMSSNISQASFHINSPKKSTPKYEFKPFTQSPAKTFRAARDSLLPSYYSSPTHWRTGSNASPTKDKISPPYPISERSASVRKQMHGDVAEVRPMEISSPLNVNPQFAHLVKPDLAHHPSARKPDGFL</sequence>
<accession>A0ACC3DRQ8</accession>
<name>A0ACC3DRQ8_9PEZI</name>
<dbReference type="EMBL" id="JAWDJW010001171">
    <property type="protein sequence ID" value="KAK3079397.1"/>
    <property type="molecule type" value="Genomic_DNA"/>
</dbReference>
<dbReference type="Proteomes" id="UP001186974">
    <property type="component" value="Unassembled WGS sequence"/>
</dbReference>
<evidence type="ECO:0000313" key="2">
    <source>
        <dbReference type="Proteomes" id="UP001186974"/>
    </source>
</evidence>
<gene>
    <name evidence="1" type="ORF">LTS18_004958</name>
</gene>
<reference evidence="1" key="1">
    <citation type="submission" date="2024-09" db="EMBL/GenBank/DDBJ databases">
        <title>Black Yeasts Isolated from many extreme environments.</title>
        <authorList>
            <person name="Coleine C."/>
            <person name="Stajich J.E."/>
            <person name="Selbmann L."/>
        </authorList>
    </citation>
    <scope>NUCLEOTIDE SEQUENCE</scope>
    <source>
        <strain evidence="1">CCFEE 5737</strain>
    </source>
</reference>
<protein>
    <submittedName>
        <fullName evidence="1">Uncharacterized protein</fullName>
    </submittedName>
</protein>
<keyword evidence="2" id="KW-1185">Reference proteome</keyword>